<dbReference type="InterPro" id="IPR017221">
    <property type="entry name" value="DUF34/NIF3_bac"/>
</dbReference>
<reference evidence="4 5" key="1">
    <citation type="submission" date="2024-06" db="EMBL/GenBank/DDBJ databases">
        <title>Genomic Encyclopedia of Type Strains, Phase IV (KMG-IV): sequencing the most valuable type-strain genomes for metagenomic binning, comparative biology and taxonomic classification.</title>
        <authorList>
            <person name="Goeker M."/>
        </authorList>
    </citation>
    <scope>NUCLEOTIDE SEQUENCE [LARGE SCALE GENOMIC DNA]</scope>
    <source>
        <strain evidence="4 5">DSM 29388</strain>
    </source>
</reference>
<keyword evidence="5" id="KW-1185">Reference proteome</keyword>
<evidence type="ECO:0000256" key="1">
    <source>
        <dbReference type="ARBA" id="ARBA00006964"/>
    </source>
</evidence>
<dbReference type="EMBL" id="JBEPMO010000007">
    <property type="protein sequence ID" value="MET3731917.1"/>
    <property type="molecule type" value="Genomic_DNA"/>
</dbReference>
<evidence type="ECO:0000256" key="3">
    <source>
        <dbReference type="PIRNR" id="PIRNR037489"/>
    </source>
</evidence>
<comment type="caution">
    <text evidence="4">The sequence shown here is derived from an EMBL/GenBank/DDBJ whole genome shotgun (WGS) entry which is preliminary data.</text>
</comment>
<protein>
    <recommendedName>
        <fullName evidence="3">GTP cyclohydrolase 1 type 2 homolog</fullName>
    </recommendedName>
</protein>
<gene>
    <name evidence="4" type="ORF">ABID46_001499</name>
</gene>
<dbReference type="Pfam" id="PF01784">
    <property type="entry name" value="DUF34_NIF3"/>
    <property type="match status" value="1"/>
</dbReference>
<dbReference type="Proteomes" id="UP001549146">
    <property type="component" value="Unassembled WGS sequence"/>
</dbReference>
<evidence type="ECO:0000313" key="5">
    <source>
        <dbReference type="Proteomes" id="UP001549146"/>
    </source>
</evidence>
<dbReference type="RefSeq" id="WP_354508633.1">
    <property type="nucleotide sequence ID" value="NZ_JBEPMO010000007.1"/>
</dbReference>
<evidence type="ECO:0000313" key="4">
    <source>
        <dbReference type="EMBL" id="MET3731917.1"/>
    </source>
</evidence>
<name>A0ABV2LWD4_9FLAO</name>
<dbReference type="SUPFAM" id="SSF102705">
    <property type="entry name" value="NIF3 (NGG1p interacting factor 3)-like"/>
    <property type="match status" value="1"/>
</dbReference>
<dbReference type="InterPro" id="IPR036069">
    <property type="entry name" value="DUF34/NIF3_sf"/>
</dbReference>
<dbReference type="Gene3D" id="3.40.1390.30">
    <property type="entry name" value="NIF3 (NGG1p interacting factor 3)-like"/>
    <property type="match status" value="1"/>
</dbReference>
<dbReference type="PANTHER" id="PTHR13799">
    <property type="entry name" value="NGG1 INTERACTING FACTOR 3"/>
    <property type="match status" value="1"/>
</dbReference>
<dbReference type="Gene3D" id="3.30.70.120">
    <property type="match status" value="1"/>
</dbReference>
<sequence>MKISEVIQELEKLAPTAYAEGFDNVGLLVGDAQTEVTKILVTLDTLEAVVEEAIEKGANLIVSFHPIVFSGLKKLTGKTYVELVVQKAIKHDIAIYATHTALDNSQFGVNYQICQQLKLQNTEILIPQNATLRQLITYAPVEHAEAVRNALLEAGAGSVGNYDYCSFNLEGKGTFRATEGANPFVGSIGEIHTENEIRISTIYSKHLEQSILKALRATHPYEEIAYEILALENKNQTIGMGMIGELEEEMDELDFFDYLKINMKAEIIRHSKLRNKKVKKVAVLGGSGSFAIKDAKQKGADVFVTADLKYHDFFQAENEILLADIGHYESEQFTKILLTAYLSEKFPNFAVLNSEINTNPVHYK</sequence>
<organism evidence="4 5">
    <name type="scientific">Moheibacter stercoris</name>
    <dbReference type="NCBI Taxonomy" id="1628251"/>
    <lineage>
        <taxon>Bacteria</taxon>
        <taxon>Pseudomonadati</taxon>
        <taxon>Bacteroidota</taxon>
        <taxon>Flavobacteriia</taxon>
        <taxon>Flavobacteriales</taxon>
        <taxon>Weeksellaceae</taxon>
        <taxon>Moheibacter</taxon>
    </lineage>
</organism>
<dbReference type="PIRSF" id="PIRSF037489">
    <property type="entry name" value="UCP037489_NIF3_YqfO"/>
    <property type="match status" value="1"/>
</dbReference>
<dbReference type="InterPro" id="IPR002678">
    <property type="entry name" value="DUF34/NIF3"/>
</dbReference>
<proteinExistence type="inferred from homology"/>
<dbReference type="InterPro" id="IPR015867">
    <property type="entry name" value="N-reg_PII/ATP_PRibTrfase_C"/>
</dbReference>
<evidence type="ECO:0000256" key="2">
    <source>
        <dbReference type="ARBA" id="ARBA00022723"/>
    </source>
</evidence>
<dbReference type="PANTHER" id="PTHR13799:SF14">
    <property type="entry name" value="GTP CYCLOHYDROLASE 1 TYPE 2 HOMOLOG"/>
    <property type="match status" value="1"/>
</dbReference>
<keyword evidence="2 3" id="KW-0479">Metal-binding</keyword>
<accession>A0ABV2LWD4</accession>
<dbReference type="NCBIfam" id="TIGR00486">
    <property type="entry name" value="YbgI_SA1388"/>
    <property type="match status" value="1"/>
</dbReference>
<comment type="similarity">
    <text evidence="1 3">Belongs to the GTP cyclohydrolase I type 2/NIF3 family.</text>
</comment>